<keyword evidence="4" id="KW-1185">Reference proteome</keyword>
<dbReference type="Proteomes" id="UP000749559">
    <property type="component" value="Unassembled WGS sequence"/>
</dbReference>
<dbReference type="AlphaFoldDB" id="A0A8S4PL90"/>
<evidence type="ECO:0000313" key="3">
    <source>
        <dbReference type="EMBL" id="CAH1792291.1"/>
    </source>
</evidence>
<dbReference type="PANTHER" id="PTHR19346:SF4">
    <property type="entry name" value="SUGAR PHOSPHATE TRANSPORTER DOMAIN-CONTAINING PROTEIN"/>
    <property type="match status" value="1"/>
</dbReference>
<dbReference type="PANTHER" id="PTHR19346">
    <property type="entry name" value="SUGAR PHOSPHATE TRANSPORTER DOMAIN-CONTAINING PROTEIN"/>
    <property type="match status" value="1"/>
</dbReference>
<keyword evidence="2" id="KW-1133">Transmembrane helix</keyword>
<dbReference type="OrthoDB" id="10062838at2759"/>
<gene>
    <name evidence="3" type="ORF">OFUS_LOCUS17277</name>
</gene>
<evidence type="ECO:0000256" key="2">
    <source>
        <dbReference type="SAM" id="Phobius"/>
    </source>
</evidence>
<sequence length="216" mass="24201">MGCNKLHVCTSPWYHCSIRCNSPFLIMYSLCLFILNYNTERRVIFTKVNSCSPNIRWRCAAGFRGWISWSISSWCHLIYCVSNRGCTIQGLEQFDWYNLPWGFLCGSAVLGLAFNFLVNFGIAFTFPLFISVGTVLGIPLNAGVDAMFRGRIFGVTKIIATIMIIVGFILVLIPTDKCCGGRAITISQGMSDSQSKTGEKKKLLDKECRSDTNTRL</sequence>
<keyword evidence="2" id="KW-0812">Transmembrane</keyword>
<feature type="transmembrane region" description="Helical" evidence="2">
    <location>
        <begin position="12"/>
        <end position="35"/>
    </location>
</feature>
<keyword evidence="2" id="KW-0472">Membrane</keyword>
<name>A0A8S4PL90_OWEFU</name>
<accession>A0A8S4PL90</accession>
<comment type="caution">
    <text evidence="3">The sequence shown here is derived from an EMBL/GenBank/DDBJ whole genome shotgun (WGS) entry which is preliminary data.</text>
</comment>
<dbReference type="InterPro" id="IPR026505">
    <property type="entry name" value="Solute_c_fam_35_mem_F3/F4"/>
</dbReference>
<feature type="transmembrane region" description="Helical" evidence="2">
    <location>
        <begin position="96"/>
        <end position="114"/>
    </location>
</feature>
<feature type="transmembrane region" description="Helical" evidence="2">
    <location>
        <begin position="152"/>
        <end position="173"/>
    </location>
</feature>
<feature type="compositionally biased region" description="Basic and acidic residues" evidence="1">
    <location>
        <begin position="197"/>
        <end position="216"/>
    </location>
</feature>
<protein>
    <submittedName>
        <fullName evidence="3">Uncharacterized protein</fullName>
    </submittedName>
</protein>
<feature type="region of interest" description="Disordered" evidence="1">
    <location>
        <begin position="191"/>
        <end position="216"/>
    </location>
</feature>
<evidence type="ECO:0000256" key="1">
    <source>
        <dbReference type="SAM" id="MobiDB-lite"/>
    </source>
</evidence>
<reference evidence="3" key="1">
    <citation type="submission" date="2022-03" db="EMBL/GenBank/DDBJ databases">
        <authorList>
            <person name="Martin C."/>
        </authorList>
    </citation>
    <scope>NUCLEOTIDE SEQUENCE</scope>
</reference>
<dbReference type="EMBL" id="CAIIXF020000008">
    <property type="protein sequence ID" value="CAH1792291.1"/>
    <property type="molecule type" value="Genomic_DNA"/>
</dbReference>
<proteinExistence type="predicted"/>
<feature type="transmembrane region" description="Helical" evidence="2">
    <location>
        <begin position="120"/>
        <end position="140"/>
    </location>
</feature>
<evidence type="ECO:0000313" key="4">
    <source>
        <dbReference type="Proteomes" id="UP000749559"/>
    </source>
</evidence>
<organism evidence="3 4">
    <name type="scientific">Owenia fusiformis</name>
    <name type="common">Polychaete worm</name>
    <dbReference type="NCBI Taxonomy" id="6347"/>
    <lineage>
        <taxon>Eukaryota</taxon>
        <taxon>Metazoa</taxon>
        <taxon>Spiralia</taxon>
        <taxon>Lophotrochozoa</taxon>
        <taxon>Annelida</taxon>
        <taxon>Polychaeta</taxon>
        <taxon>Sedentaria</taxon>
        <taxon>Canalipalpata</taxon>
        <taxon>Sabellida</taxon>
        <taxon>Oweniida</taxon>
        <taxon>Oweniidae</taxon>
        <taxon>Owenia</taxon>
    </lineage>
</organism>